<feature type="compositionally biased region" description="Basic and acidic residues" evidence="8">
    <location>
        <begin position="922"/>
        <end position="940"/>
    </location>
</feature>
<feature type="compositionally biased region" description="Polar residues" evidence="8">
    <location>
        <begin position="543"/>
        <end position="553"/>
    </location>
</feature>
<evidence type="ECO:0000256" key="7">
    <source>
        <dbReference type="ARBA" id="ARBA00023306"/>
    </source>
</evidence>
<feature type="compositionally biased region" description="Polar residues" evidence="8">
    <location>
        <begin position="907"/>
        <end position="921"/>
    </location>
</feature>
<keyword evidence="11" id="KW-1185">Reference proteome</keyword>
<feature type="compositionally biased region" description="Acidic residues" evidence="8">
    <location>
        <begin position="79"/>
        <end position="89"/>
    </location>
</feature>
<feature type="domain" description="Nuclear condensin complex subunit 3 C-terminal" evidence="9">
    <location>
        <begin position="566"/>
        <end position="838"/>
    </location>
</feature>
<dbReference type="PANTHER" id="PTHR14418:SF5">
    <property type="entry name" value="CONDENSIN COMPLEX SUBUNIT 3"/>
    <property type="match status" value="1"/>
</dbReference>
<proteinExistence type="inferred from homology"/>
<dbReference type="EMBL" id="HG994590">
    <property type="protein sequence ID" value="CAF2801394.1"/>
    <property type="molecule type" value="Genomic_DNA"/>
</dbReference>
<evidence type="ECO:0000256" key="6">
    <source>
        <dbReference type="ARBA" id="ARBA00023067"/>
    </source>
</evidence>
<feature type="region of interest" description="Disordered" evidence="8">
    <location>
        <begin position="479"/>
        <end position="502"/>
    </location>
</feature>
<feature type="region of interest" description="Disordered" evidence="8">
    <location>
        <begin position="70"/>
        <end position="89"/>
    </location>
</feature>
<evidence type="ECO:0000313" key="11">
    <source>
        <dbReference type="Proteomes" id="UP000675881"/>
    </source>
</evidence>
<keyword evidence="4" id="KW-0132">Cell division</keyword>
<feature type="region of interest" description="Disordered" evidence="8">
    <location>
        <begin position="907"/>
        <end position="940"/>
    </location>
</feature>
<accession>A0A7R8CF13</accession>
<keyword evidence="6" id="KW-0226">DNA condensation</keyword>
<evidence type="ECO:0000256" key="5">
    <source>
        <dbReference type="ARBA" id="ARBA00022776"/>
    </source>
</evidence>
<dbReference type="InterPro" id="IPR025977">
    <property type="entry name" value="Cnd3_C"/>
</dbReference>
<feature type="region of interest" description="Disordered" evidence="8">
    <location>
        <begin position="536"/>
        <end position="558"/>
    </location>
</feature>
<keyword evidence="7" id="KW-0131">Cell cycle</keyword>
<dbReference type="OrthoDB" id="27187at2759"/>
<evidence type="ECO:0000256" key="2">
    <source>
        <dbReference type="ARBA" id="ARBA00006533"/>
    </source>
</evidence>
<dbReference type="GO" id="GO:0007076">
    <property type="term" value="P:mitotic chromosome condensation"/>
    <property type="evidence" value="ECO:0007669"/>
    <property type="project" value="InterPro"/>
</dbReference>
<dbReference type="GO" id="GO:0051301">
    <property type="term" value="P:cell division"/>
    <property type="evidence" value="ECO:0007669"/>
    <property type="project" value="UniProtKB-KW"/>
</dbReference>
<reference evidence="10" key="1">
    <citation type="submission" date="2021-02" db="EMBL/GenBank/DDBJ databases">
        <authorList>
            <person name="Bekaert M."/>
        </authorList>
    </citation>
    <scope>NUCLEOTIDE SEQUENCE</scope>
    <source>
        <strain evidence="10">IoA-00</strain>
    </source>
</reference>
<dbReference type="InterPro" id="IPR027165">
    <property type="entry name" value="CND3"/>
</dbReference>
<keyword evidence="3" id="KW-0158">Chromosome</keyword>
<evidence type="ECO:0000256" key="8">
    <source>
        <dbReference type="SAM" id="MobiDB-lite"/>
    </source>
</evidence>
<evidence type="ECO:0000256" key="1">
    <source>
        <dbReference type="ARBA" id="ARBA00004286"/>
    </source>
</evidence>
<dbReference type="InterPro" id="IPR011989">
    <property type="entry name" value="ARM-like"/>
</dbReference>
<evidence type="ECO:0000256" key="3">
    <source>
        <dbReference type="ARBA" id="ARBA00022454"/>
    </source>
</evidence>
<dbReference type="AlphaFoldDB" id="A0A7R8CF13"/>
<keyword evidence="5" id="KW-0498">Mitosis</keyword>
<organism evidence="10 11">
    <name type="scientific">Lepeophtheirus salmonis</name>
    <name type="common">Salmon louse</name>
    <name type="synonym">Caligus salmonis</name>
    <dbReference type="NCBI Taxonomy" id="72036"/>
    <lineage>
        <taxon>Eukaryota</taxon>
        <taxon>Metazoa</taxon>
        <taxon>Ecdysozoa</taxon>
        <taxon>Arthropoda</taxon>
        <taxon>Crustacea</taxon>
        <taxon>Multicrustacea</taxon>
        <taxon>Hexanauplia</taxon>
        <taxon>Copepoda</taxon>
        <taxon>Siphonostomatoida</taxon>
        <taxon>Caligidae</taxon>
        <taxon>Lepeophtheirus</taxon>
    </lineage>
</organism>
<dbReference type="Pfam" id="PF12719">
    <property type="entry name" value="Cnd3"/>
    <property type="match status" value="1"/>
</dbReference>
<evidence type="ECO:0000313" key="10">
    <source>
        <dbReference type="EMBL" id="CAF2801394.1"/>
    </source>
</evidence>
<comment type="similarity">
    <text evidence="2">Belongs to the CND3 (condensin subunit 3) family.</text>
</comment>
<comment type="subcellular location">
    <subcellularLocation>
        <location evidence="1">Chromosome</location>
    </subcellularLocation>
</comment>
<gene>
    <name evidence="10" type="ORF">LSAA_2760</name>
</gene>
<dbReference type="GO" id="GO:0005737">
    <property type="term" value="C:cytoplasm"/>
    <property type="evidence" value="ECO:0007669"/>
    <property type="project" value="TreeGrafter"/>
</dbReference>
<dbReference type="GO" id="GO:0000796">
    <property type="term" value="C:condensin complex"/>
    <property type="evidence" value="ECO:0007669"/>
    <property type="project" value="InterPro"/>
</dbReference>
<evidence type="ECO:0000259" key="9">
    <source>
        <dbReference type="Pfam" id="PF12719"/>
    </source>
</evidence>
<evidence type="ECO:0000256" key="4">
    <source>
        <dbReference type="ARBA" id="ARBA00022618"/>
    </source>
</evidence>
<dbReference type="PANTHER" id="PTHR14418">
    <property type="entry name" value="CONDENSIN COMPLEX SUBUNIT 3-RELATED"/>
    <property type="match status" value="1"/>
</dbReference>
<feature type="compositionally biased region" description="Basic and acidic residues" evidence="8">
    <location>
        <begin position="479"/>
        <end position="495"/>
    </location>
</feature>
<dbReference type="InterPro" id="IPR016024">
    <property type="entry name" value="ARM-type_fold"/>
</dbReference>
<dbReference type="Gene3D" id="1.25.10.10">
    <property type="entry name" value="Leucine-rich Repeat Variant"/>
    <property type="match status" value="1"/>
</dbReference>
<dbReference type="GO" id="GO:0000793">
    <property type="term" value="C:condensed chromosome"/>
    <property type="evidence" value="ECO:0007669"/>
    <property type="project" value="TreeGrafter"/>
</dbReference>
<dbReference type="Proteomes" id="UP000675881">
    <property type="component" value="Chromosome 11"/>
</dbReference>
<sequence length="940" mass="106434">MVGQMPAISRNRLKLRDIIQGSQFESGVSQWDLIHYLQFALTNDERSKYVNRVLEVICKFGISFLEDEEGNTGAKKGEEEEEEEEEDKECDERMPEFLIRLLHWLLDHHELEGTMARLRICLMVNRLLKLMGENAFIQEELFQKIYDNMQERLQDKVAVIRSQAVTALQRLQNPVDDSCPIIKAFVFHLSCDPSPIVRKTVIQCLAVTKLTLVHVLKRTKDIDDSVRVATYKIIASKIHVRSLTIAQREDILKRGMGDTAEAAREIIKKDLIQAWLRHSNADVLKLLYALDVSNSSEPELADSTLGAVFEDVPNTELLQQFQFLGDDNLVPSSKVTSEIAVYWRNLMKKFHDDSDDNNLERVVPELSKFCKYVRSFVMETIRDKDDEDEKVGTHVFIIKQLILMMQYFDLSDEAGRANLGNLMKDMLLSSKVCVLLVPQIIEVYQRVCSNTQTRVQDIAEIIAEIREPMKDDADDIFDKSGDEMEVDSEPRLSEEEKTENEERDFVKAQEVKTKMDTLDSSIKEIQNEISNDNVVSVPPVTSIAPSENKTSNVDNEKADGDDPVLVHKCLEMNMNFPIRQSAVRALGLCALRSAEDAKKYIVLIMRVACMDKVSVRVTAISVINDFLMAHGLGAFTEDETTRHENTEFMADIESLSITALDSTALVGCKEGNSVVAFLIKRLDDPDCDVRTKVIESLCKLQISGLIASSKLFSRLMLFWFNPLTESDGKLSHILGKFFPLYASLSRTNQDIVAEAFLPTLECLWSAPITSPLTGVNIEDVISFYVRLTKDDMLQNQSQIISDSNIHDSMANSISNMIIDDQDSGKCRFLTKSLTTLQLSASNVTQLKELKVLHSKMASLISDKICLKNLERYGLNLDTWLSKHTSTFNNHDIEVEMANITVTEEDTSVFTPSQSRMRNSSVSERKTLYDSGDPEGKDDSE</sequence>
<dbReference type="SUPFAM" id="SSF48371">
    <property type="entry name" value="ARM repeat"/>
    <property type="match status" value="1"/>
</dbReference>
<protein>
    <submittedName>
        <fullName evidence="10">YCG1</fullName>
    </submittedName>
</protein>
<name>A0A7R8CF13_LEPSM</name>